<dbReference type="InterPro" id="IPR036047">
    <property type="entry name" value="F-box-like_dom_sf"/>
</dbReference>
<dbReference type="GO" id="GO:0031398">
    <property type="term" value="P:positive regulation of protein ubiquitination"/>
    <property type="evidence" value="ECO:0007669"/>
    <property type="project" value="TreeGrafter"/>
</dbReference>
<dbReference type="PANTHER" id="PTHR20933">
    <property type="entry name" value="F-BOX ONLY PROTEIN 33"/>
    <property type="match status" value="1"/>
</dbReference>
<evidence type="ECO:0000259" key="2">
    <source>
        <dbReference type="PROSITE" id="PS50181"/>
    </source>
</evidence>
<dbReference type="Gene3D" id="1.20.1280.50">
    <property type="match status" value="1"/>
</dbReference>
<dbReference type="AlphaFoldDB" id="A0A915NT61"/>
<sequence>MVKMFVLSLSDYKNQKLKEKFPQHNSNKQDNICLRRATTRKSLIKKPRLPSIKSKNAVTMYDEKEKNEQFLLSGRMVSVPECSGEGCGPRKMAISTQDLFEMSKRLTVRLSNAESDEIRSRIQKRKGRGGGGGNVILENGENENWTAPNTATNEGGGGGYVAGGGWIRAGAVDIMPEECIDKLPDRVLHLIFSYLPTKQMLNASRVCRRWKAIIESPGLWTNISFRVAHGGIQVTNLEHFTQLIPIRFTELRSCELATDLITPNVCFLIF</sequence>
<dbReference type="SUPFAM" id="SSF81383">
    <property type="entry name" value="F-box domain"/>
    <property type="match status" value="1"/>
</dbReference>
<dbReference type="Pfam" id="PF12937">
    <property type="entry name" value="F-box-like"/>
    <property type="match status" value="1"/>
</dbReference>
<accession>A0A915NT61</accession>
<protein>
    <submittedName>
        <fullName evidence="4">F-box domain-containing protein</fullName>
    </submittedName>
</protein>
<dbReference type="WBParaSite" id="scf7180000421523.g7129">
    <property type="protein sequence ID" value="scf7180000421523.g7129"/>
    <property type="gene ID" value="scf7180000421523.g7129"/>
</dbReference>
<evidence type="ECO:0000313" key="3">
    <source>
        <dbReference type="Proteomes" id="UP000887560"/>
    </source>
</evidence>
<feature type="region of interest" description="Disordered" evidence="1">
    <location>
        <begin position="119"/>
        <end position="156"/>
    </location>
</feature>
<dbReference type="SMART" id="SM00256">
    <property type="entry name" value="FBOX"/>
    <property type="match status" value="1"/>
</dbReference>
<proteinExistence type="predicted"/>
<evidence type="ECO:0000256" key="1">
    <source>
        <dbReference type="SAM" id="MobiDB-lite"/>
    </source>
</evidence>
<organism evidence="3 4">
    <name type="scientific">Meloidogyne floridensis</name>
    <dbReference type="NCBI Taxonomy" id="298350"/>
    <lineage>
        <taxon>Eukaryota</taxon>
        <taxon>Metazoa</taxon>
        <taxon>Ecdysozoa</taxon>
        <taxon>Nematoda</taxon>
        <taxon>Chromadorea</taxon>
        <taxon>Rhabditida</taxon>
        <taxon>Tylenchina</taxon>
        <taxon>Tylenchomorpha</taxon>
        <taxon>Tylenchoidea</taxon>
        <taxon>Meloidogynidae</taxon>
        <taxon>Meloidogyninae</taxon>
        <taxon>Meloidogyne</taxon>
    </lineage>
</organism>
<dbReference type="PROSITE" id="PS50181">
    <property type="entry name" value="FBOX"/>
    <property type="match status" value="1"/>
</dbReference>
<dbReference type="PANTHER" id="PTHR20933:SF4">
    <property type="entry name" value="F-BOX INVOLVED IN POLYQ PATHOGENESIS, ISOFORM A"/>
    <property type="match status" value="1"/>
</dbReference>
<name>A0A915NT61_9BILA</name>
<reference evidence="4" key="1">
    <citation type="submission" date="2022-11" db="UniProtKB">
        <authorList>
            <consortium name="WormBaseParasite"/>
        </authorList>
    </citation>
    <scope>IDENTIFICATION</scope>
</reference>
<keyword evidence="3" id="KW-1185">Reference proteome</keyword>
<dbReference type="InterPro" id="IPR001810">
    <property type="entry name" value="F-box_dom"/>
</dbReference>
<dbReference type="Proteomes" id="UP000887560">
    <property type="component" value="Unplaced"/>
</dbReference>
<feature type="compositionally biased region" description="Polar residues" evidence="1">
    <location>
        <begin position="142"/>
        <end position="153"/>
    </location>
</feature>
<evidence type="ECO:0000313" key="4">
    <source>
        <dbReference type="WBParaSite" id="scf7180000421523.g7129"/>
    </source>
</evidence>
<feature type="domain" description="F-box" evidence="2">
    <location>
        <begin position="177"/>
        <end position="223"/>
    </location>
</feature>